<dbReference type="EMBL" id="JACHWS010000001">
    <property type="protein sequence ID" value="MBB3037101.1"/>
    <property type="molecule type" value="Genomic_DNA"/>
</dbReference>
<feature type="region of interest" description="Disordered" evidence="1">
    <location>
        <begin position="65"/>
        <end position="95"/>
    </location>
</feature>
<reference evidence="2 3" key="1">
    <citation type="submission" date="2020-08" db="EMBL/GenBank/DDBJ databases">
        <title>Sequencing the genomes of 1000 actinobacteria strains.</title>
        <authorList>
            <person name="Klenk H.-P."/>
        </authorList>
    </citation>
    <scope>NUCLEOTIDE SEQUENCE [LARGE SCALE GENOMIC DNA]</scope>
    <source>
        <strain evidence="2 3">DSM 45258</strain>
    </source>
</reference>
<organism evidence="2 3">
    <name type="scientific">Hoyosella altamirensis</name>
    <dbReference type="NCBI Taxonomy" id="616997"/>
    <lineage>
        <taxon>Bacteria</taxon>
        <taxon>Bacillati</taxon>
        <taxon>Actinomycetota</taxon>
        <taxon>Actinomycetes</taxon>
        <taxon>Mycobacteriales</taxon>
        <taxon>Hoyosellaceae</taxon>
        <taxon>Hoyosella</taxon>
    </lineage>
</organism>
<evidence type="ECO:0000256" key="1">
    <source>
        <dbReference type="SAM" id="MobiDB-lite"/>
    </source>
</evidence>
<keyword evidence="3" id="KW-1185">Reference proteome</keyword>
<accession>A0A839RME0</accession>
<evidence type="ECO:0000313" key="2">
    <source>
        <dbReference type="EMBL" id="MBB3037101.1"/>
    </source>
</evidence>
<dbReference type="AlphaFoldDB" id="A0A839RME0"/>
<gene>
    <name evidence="2" type="ORF">FHU29_001535</name>
</gene>
<sequence>MGQLGRLVIAGGKLLVETPFRQACTRTDIVNGDRFSGSLRERTESRVQQGITALPHPIRIVQPSIRQKHRSDVGSATWRSGPRAHTVPFGVNKSA</sequence>
<proteinExistence type="predicted"/>
<comment type="caution">
    <text evidence="2">The sequence shown here is derived from an EMBL/GenBank/DDBJ whole genome shotgun (WGS) entry which is preliminary data.</text>
</comment>
<name>A0A839RME0_9ACTN</name>
<protein>
    <submittedName>
        <fullName evidence="2">Uncharacterized protein</fullName>
    </submittedName>
</protein>
<evidence type="ECO:0000313" key="3">
    <source>
        <dbReference type="Proteomes" id="UP000567922"/>
    </source>
</evidence>
<dbReference type="Proteomes" id="UP000567922">
    <property type="component" value="Unassembled WGS sequence"/>
</dbReference>